<dbReference type="Proteomes" id="UP000221580">
    <property type="component" value="Unassembled WGS sequence"/>
</dbReference>
<reference evidence="1 2" key="1">
    <citation type="submission" date="2017-09" db="EMBL/GenBank/DDBJ databases">
        <authorList>
            <person name="DeBolt S."/>
            <person name="Huntemann M."/>
            <person name="Clum A."/>
            <person name="Pillay M."/>
            <person name="Palaniappan K."/>
            <person name="Varghese N."/>
            <person name="Mikhailova N."/>
            <person name="Stamatis D."/>
            <person name="Reddy T."/>
            <person name="Daum C."/>
            <person name="Shapiro N."/>
            <person name="Ivanova N."/>
            <person name="Kyrpides N."/>
            <person name="Woyke T."/>
        </authorList>
    </citation>
    <scope>NUCLEOTIDE SEQUENCE [LARGE SCALE GENOMIC DNA]</scope>
    <source>
        <strain evidence="1 2">A2-S9</strain>
    </source>
</reference>
<evidence type="ECO:0000313" key="1">
    <source>
        <dbReference type="EMBL" id="PFG72248.1"/>
    </source>
</evidence>
<dbReference type="SMART" id="SM00855">
    <property type="entry name" value="PGAM"/>
    <property type="match status" value="1"/>
</dbReference>
<dbReference type="AlphaFoldDB" id="A0A7Z1GXV4"/>
<evidence type="ECO:0000313" key="2">
    <source>
        <dbReference type="Proteomes" id="UP000221580"/>
    </source>
</evidence>
<dbReference type="SUPFAM" id="SSF53254">
    <property type="entry name" value="Phosphoglycerate mutase-like"/>
    <property type="match status" value="1"/>
</dbReference>
<dbReference type="InterPro" id="IPR013078">
    <property type="entry name" value="His_Pase_superF_clade-1"/>
</dbReference>
<reference evidence="1 2" key="2">
    <citation type="submission" date="2017-10" db="EMBL/GenBank/DDBJ databases">
        <title>Bacterial endophytes that colonize and modify switchgrass growth.</title>
        <authorList>
            <person name="Debolt S."/>
        </authorList>
    </citation>
    <scope>NUCLEOTIDE SEQUENCE [LARGE SCALE GENOMIC DNA]</scope>
    <source>
        <strain evidence="1 2">A2-S9</strain>
    </source>
</reference>
<protein>
    <submittedName>
        <fullName evidence="1">Broad specificity phosphatase PhoE</fullName>
    </submittedName>
</protein>
<organism evidence="1 2">
    <name type="scientific">Pseudomonas poae</name>
    <dbReference type="NCBI Taxonomy" id="200451"/>
    <lineage>
        <taxon>Bacteria</taxon>
        <taxon>Pseudomonadati</taxon>
        <taxon>Pseudomonadota</taxon>
        <taxon>Gammaproteobacteria</taxon>
        <taxon>Pseudomonadales</taxon>
        <taxon>Pseudomonadaceae</taxon>
        <taxon>Pseudomonas</taxon>
    </lineage>
</organism>
<dbReference type="Gene3D" id="3.40.50.1240">
    <property type="entry name" value="Phosphoglycerate mutase-like"/>
    <property type="match status" value="1"/>
</dbReference>
<name>A0A7Z1GXV4_9PSED</name>
<dbReference type="Pfam" id="PF00300">
    <property type="entry name" value="His_Phos_1"/>
    <property type="match status" value="1"/>
</dbReference>
<dbReference type="EMBL" id="PDJN01000001">
    <property type="protein sequence ID" value="PFG72248.1"/>
    <property type="molecule type" value="Genomic_DNA"/>
</dbReference>
<proteinExistence type="predicted"/>
<comment type="caution">
    <text evidence="1">The sequence shown here is derived from an EMBL/GenBank/DDBJ whole genome shotgun (WGS) entry which is preliminary data.</text>
</comment>
<gene>
    <name evidence="1" type="ORF">DM05_2632</name>
</gene>
<dbReference type="InterPro" id="IPR029033">
    <property type="entry name" value="His_PPase_superfam"/>
</dbReference>
<sequence length="209" mass="23154">MSKLGSSAHVFLVYTEPYPDAERAVMQATRLTLICHAATPAQQYGRFPDNESVAMDWQAAALSLAGRYKKTPRLVCAPEARARQTAGLFGSDAVIEDALRDGDFGRWKGVDIGRLHGDELQAWLADSASAPHGGESVDQVCRRVAQWMQTLEAQPGHIVAITHPFVVRAALLHVMQCPVSMFYRIDVEPLSATELRFNTVWRLRLETHA</sequence>
<accession>A0A7Z1GXV4</accession>